<protein>
    <submittedName>
        <fullName evidence="1">Uncharacterized protein</fullName>
    </submittedName>
</protein>
<dbReference type="AlphaFoldDB" id="A0A2P2IZF3"/>
<sequence>MAAEQMNTLEKLIALNYLIQGFINMSIEEYGVTL</sequence>
<dbReference type="EMBL" id="GGEC01006135">
    <property type="protein sequence ID" value="MBW86618.1"/>
    <property type="molecule type" value="Transcribed_RNA"/>
</dbReference>
<name>A0A2P2IZF3_RHIMU</name>
<accession>A0A2P2IZF3</accession>
<evidence type="ECO:0000313" key="1">
    <source>
        <dbReference type="EMBL" id="MBW86618.1"/>
    </source>
</evidence>
<reference evidence="1" key="1">
    <citation type="submission" date="2018-02" db="EMBL/GenBank/DDBJ databases">
        <title>Rhizophora mucronata_Transcriptome.</title>
        <authorList>
            <person name="Meera S.P."/>
            <person name="Sreeshan A."/>
            <person name="Augustine A."/>
        </authorList>
    </citation>
    <scope>NUCLEOTIDE SEQUENCE</scope>
    <source>
        <tissue evidence="1">Leaf</tissue>
    </source>
</reference>
<proteinExistence type="predicted"/>
<organism evidence="1">
    <name type="scientific">Rhizophora mucronata</name>
    <name type="common">Asiatic mangrove</name>
    <dbReference type="NCBI Taxonomy" id="61149"/>
    <lineage>
        <taxon>Eukaryota</taxon>
        <taxon>Viridiplantae</taxon>
        <taxon>Streptophyta</taxon>
        <taxon>Embryophyta</taxon>
        <taxon>Tracheophyta</taxon>
        <taxon>Spermatophyta</taxon>
        <taxon>Magnoliopsida</taxon>
        <taxon>eudicotyledons</taxon>
        <taxon>Gunneridae</taxon>
        <taxon>Pentapetalae</taxon>
        <taxon>rosids</taxon>
        <taxon>fabids</taxon>
        <taxon>Malpighiales</taxon>
        <taxon>Rhizophoraceae</taxon>
        <taxon>Rhizophora</taxon>
    </lineage>
</organism>